<sequence length="157" mass="17919">MLLSWTKHTDRKGSTVRVVLFDDNRAFDLIYQVIPATKLTSLRHHWSEWNDKGRPESHGGTKLGPCLFILKIDDVSVNNMDLWKYVDDTTLAEPVDDSKRETANTHPTFPPVIINEKATDVVSTVELLGLKISNELRWNYNVTEISKKVSVRSILSK</sequence>
<dbReference type="Proteomes" id="UP001159405">
    <property type="component" value="Unassembled WGS sequence"/>
</dbReference>
<gene>
    <name evidence="1" type="ORF">PLOB_00038794</name>
</gene>
<evidence type="ECO:0000313" key="2">
    <source>
        <dbReference type="Proteomes" id="UP001159405"/>
    </source>
</evidence>
<reference evidence="1 2" key="1">
    <citation type="submission" date="2022-05" db="EMBL/GenBank/DDBJ databases">
        <authorList>
            <consortium name="Genoscope - CEA"/>
            <person name="William W."/>
        </authorList>
    </citation>
    <scope>NUCLEOTIDE SEQUENCE [LARGE SCALE GENOMIC DNA]</scope>
</reference>
<proteinExistence type="predicted"/>
<protein>
    <submittedName>
        <fullName evidence="1">Uncharacterized protein</fullName>
    </submittedName>
</protein>
<evidence type="ECO:0000313" key="1">
    <source>
        <dbReference type="EMBL" id="CAH3137015.1"/>
    </source>
</evidence>
<name>A0ABN8P916_9CNID</name>
<accession>A0ABN8P916</accession>
<comment type="caution">
    <text evidence="1">The sequence shown here is derived from an EMBL/GenBank/DDBJ whole genome shotgun (WGS) entry which is preliminary data.</text>
</comment>
<keyword evidence="2" id="KW-1185">Reference proteome</keyword>
<organism evidence="1 2">
    <name type="scientific">Porites lobata</name>
    <dbReference type="NCBI Taxonomy" id="104759"/>
    <lineage>
        <taxon>Eukaryota</taxon>
        <taxon>Metazoa</taxon>
        <taxon>Cnidaria</taxon>
        <taxon>Anthozoa</taxon>
        <taxon>Hexacorallia</taxon>
        <taxon>Scleractinia</taxon>
        <taxon>Fungiina</taxon>
        <taxon>Poritidae</taxon>
        <taxon>Porites</taxon>
    </lineage>
</organism>
<dbReference type="EMBL" id="CALNXK010000058">
    <property type="protein sequence ID" value="CAH3137015.1"/>
    <property type="molecule type" value="Genomic_DNA"/>
</dbReference>
<feature type="non-terminal residue" evidence="1">
    <location>
        <position position="157"/>
    </location>
</feature>